<sequence length="125" mass="14107">MIEKQYEKVNVCKLQDELIAAGLLAGSFTTFEVGEDVAQIQFPDDVDLELVESVVEKHDKTPLPPPKTDLELAQETINYLGTQLFETQTQLFETQVQSMQIEQDKNSLGSQLFDLQTQLMMKGVI</sequence>
<dbReference type="RefSeq" id="WP_066617764.1">
    <property type="nucleotide sequence ID" value="NZ_FQXL01000031.1"/>
</dbReference>
<protein>
    <submittedName>
        <fullName evidence="1">Uncharacterized protein</fullName>
    </submittedName>
</protein>
<dbReference type="EMBL" id="LWAE01000001">
    <property type="protein sequence ID" value="KZL93571.1"/>
    <property type="molecule type" value="Genomic_DNA"/>
</dbReference>
<accession>A0A168E239</accession>
<evidence type="ECO:0000313" key="2">
    <source>
        <dbReference type="Proteomes" id="UP000076603"/>
    </source>
</evidence>
<comment type="caution">
    <text evidence="1">The sequence shown here is derived from an EMBL/GenBank/DDBJ whole genome shotgun (WGS) entry which is preliminary data.</text>
</comment>
<dbReference type="PATRIC" id="fig|1121326.3.peg.573"/>
<gene>
    <name evidence="1" type="ORF">CLMAG_06170</name>
</gene>
<dbReference type="AlphaFoldDB" id="A0A168E239"/>
<evidence type="ECO:0000313" key="1">
    <source>
        <dbReference type="EMBL" id="KZL93571.1"/>
    </source>
</evidence>
<name>A0A168E239_9CLOT</name>
<dbReference type="Proteomes" id="UP000076603">
    <property type="component" value="Unassembled WGS sequence"/>
</dbReference>
<organism evidence="1 2">
    <name type="scientific">Clostridium magnum DSM 2767</name>
    <dbReference type="NCBI Taxonomy" id="1121326"/>
    <lineage>
        <taxon>Bacteria</taxon>
        <taxon>Bacillati</taxon>
        <taxon>Bacillota</taxon>
        <taxon>Clostridia</taxon>
        <taxon>Eubacteriales</taxon>
        <taxon>Clostridiaceae</taxon>
        <taxon>Clostridium</taxon>
    </lineage>
</organism>
<reference evidence="1 2" key="1">
    <citation type="submission" date="2016-04" db="EMBL/GenBank/DDBJ databases">
        <title>Genome sequence of Clostridium magnum DSM 2767.</title>
        <authorList>
            <person name="Poehlein A."/>
            <person name="Uhlig R."/>
            <person name="Fischer R."/>
            <person name="Bahl H."/>
            <person name="Daniel R."/>
        </authorList>
    </citation>
    <scope>NUCLEOTIDE SEQUENCE [LARGE SCALE GENOMIC DNA]</scope>
    <source>
        <strain evidence="1 2">DSM 2767</strain>
    </source>
</reference>
<keyword evidence="2" id="KW-1185">Reference proteome</keyword>
<proteinExistence type="predicted"/>
<dbReference type="STRING" id="1121326.CLMAG_06170"/>